<dbReference type="Proteomes" id="UP001499878">
    <property type="component" value="Unassembled WGS sequence"/>
</dbReference>
<proteinExistence type="predicted"/>
<evidence type="ECO:0000256" key="1">
    <source>
        <dbReference type="SAM" id="MobiDB-lite"/>
    </source>
</evidence>
<gene>
    <name evidence="2" type="ORF">GCM10023323_33690</name>
</gene>
<reference evidence="3" key="1">
    <citation type="journal article" date="2019" name="Int. J. Syst. Evol. Microbiol.">
        <title>The Global Catalogue of Microorganisms (GCM) 10K type strain sequencing project: providing services to taxonomists for standard genome sequencing and annotation.</title>
        <authorList>
            <consortium name="The Broad Institute Genomics Platform"/>
            <consortium name="The Broad Institute Genome Sequencing Center for Infectious Disease"/>
            <person name="Wu L."/>
            <person name="Ma J."/>
        </authorList>
    </citation>
    <scope>NUCLEOTIDE SEQUENCE [LARGE SCALE GENOMIC DNA]</scope>
    <source>
        <strain evidence="3">JCM 18306</strain>
    </source>
</reference>
<accession>A0ABP9T6X1</accession>
<protein>
    <submittedName>
        <fullName evidence="2">Uncharacterized protein</fullName>
    </submittedName>
</protein>
<comment type="caution">
    <text evidence="2">The sequence shown here is derived from an EMBL/GenBank/DDBJ whole genome shotgun (WGS) entry which is preliminary data.</text>
</comment>
<name>A0ABP9T6X1_9ACTN</name>
<sequence>MLPFVPLTGRQADGAGEQDAPVGGPHLGELLLQPLKGPELALTEVGSGPVGGFQGGEAPFEVGYAVFQLLHVFDIT</sequence>
<organism evidence="2 3">
    <name type="scientific">Streptomyces thinghirensis</name>
    <dbReference type="NCBI Taxonomy" id="551547"/>
    <lineage>
        <taxon>Bacteria</taxon>
        <taxon>Bacillati</taxon>
        <taxon>Actinomycetota</taxon>
        <taxon>Actinomycetes</taxon>
        <taxon>Kitasatosporales</taxon>
        <taxon>Streptomycetaceae</taxon>
        <taxon>Streptomyces</taxon>
    </lineage>
</organism>
<keyword evidence="3" id="KW-1185">Reference proteome</keyword>
<feature type="region of interest" description="Disordered" evidence="1">
    <location>
        <begin position="1"/>
        <end position="28"/>
    </location>
</feature>
<dbReference type="EMBL" id="BAABJR010000008">
    <property type="protein sequence ID" value="GAA5209574.1"/>
    <property type="molecule type" value="Genomic_DNA"/>
</dbReference>
<evidence type="ECO:0000313" key="3">
    <source>
        <dbReference type="Proteomes" id="UP001499878"/>
    </source>
</evidence>
<evidence type="ECO:0000313" key="2">
    <source>
        <dbReference type="EMBL" id="GAA5209574.1"/>
    </source>
</evidence>